<dbReference type="AlphaFoldDB" id="A0A837GC19"/>
<dbReference type="InterPro" id="IPR011990">
    <property type="entry name" value="TPR-like_helical_dom_sf"/>
</dbReference>
<proteinExistence type="predicted"/>
<accession>A0A837GC19</accession>
<name>A0A837GC19_9VIBR</name>
<comment type="caution">
    <text evidence="1">The sequence shown here is derived from an EMBL/GenBank/DDBJ whole genome shotgun (WGS) entry which is preliminary data.</text>
</comment>
<dbReference type="SUPFAM" id="SSF48452">
    <property type="entry name" value="TPR-like"/>
    <property type="match status" value="1"/>
</dbReference>
<dbReference type="Gene3D" id="1.25.40.10">
    <property type="entry name" value="Tetratricopeptide repeat domain"/>
    <property type="match status" value="2"/>
</dbReference>
<organism evidence="1">
    <name type="scientific">Vibrio coralliilyticus</name>
    <dbReference type="NCBI Taxonomy" id="190893"/>
    <lineage>
        <taxon>Bacteria</taxon>
        <taxon>Pseudomonadati</taxon>
        <taxon>Pseudomonadota</taxon>
        <taxon>Gammaproteobacteria</taxon>
        <taxon>Vibrionales</taxon>
        <taxon>Vibrionaceae</taxon>
        <taxon>Vibrio</taxon>
    </lineage>
</organism>
<protein>
    <submittedName>
        <fullName evidence="1">Uncharacterized protein</fullName>
    </submittedName>
</protein>
<gene>
    <name evidence="1" type="ORF">TW71_01345</name>
</gene>
<evidence type="ECO:0000313" key="1">
    <source>
        <dbReference type="EMBL" id="KJY77705.1"/>
    </source>
</evidence>
<reference evidence="1" key="1">
    <citation type="journal article" date="2015" name="BMC Genomics">
        <title>Genome mining reveals unlocked bioactive potential of marine Gram-negative bacteria.</title>
        <authorList>
            <person name="Machado H."/>
            <person name="Sonnenschein E.C."/>
            <person name="Melchiorsen J."/>
            <person name="Gram L."/>
        </authorList>
    </citation>
    <scope>NUCLEOTIDE SEQUENCE</scope>
    <source>
        <strain evidence="1">S2052</strain>
    </source>
</reference>
<dbReference type="EMBL" id="JXXR01000001">
    <property type="protein sequence ID" value="KJY77705.1"/>
    <property type="molecule type" value="Genomic_DNA"/>
</dbReference>
<dbReference type="RefSeq" id="WP_045984724.1">
    <property type="nucleotide sequence ID" value="NZ_CP063051.1"/>
</dbReference>
<sequence>MMKRLALIALLLASPLTAAQELTQYTAVRVQKANELAQEEQLKEAITLLKEIDTSRDYDKAFVARMLAVFYWQDGNTKQAILKMEYAVESGLLRDEQAWISQRMLADLYLNDQQFAKALKHYYQLVRSVPETQKAQDLWLRIAQSHYQLEQWDKVVPAVDKYLKVEKKEILQPLSLKLGAQLELKRWSAAIPTLELLISIQPEKLSWWRQLVGLQMKVGKDKEALDTLALAKINGLPLSQSDRRMLAQMYAKRGIPERAAIEISELDGAQTDVQLLSEQATYWQLAKEWDKSLSIWKLAAEKDAKYNWSVAQLMVQQGYYKDSLSVLDKVKGREADVALAKTRALYKLNLLEKALVQAKRANNIEPSSQAKSWIKYLSQLRAAAQEATG</sequence>